<reference evidence="2" key="1">
    <citation type="submission" date="2018-06" db="EMBL/GenBank/DDBJ databases">
        <title>Aestuariibacter litoralis strain KCTC 52945T.</title>
        <authorList>
            <person name="Li X."/>
            <person name="Salam N."/>
            <person name="Li J.-L."/>
            <person name="Chen Y.-M."/>
            <person name="Yang Z.-W."/>
            <person name="Zhang L.-Y."/>
            <person name="Han M.-X."/>
            <person name="Xiao M."/>
            <person name="Li W.-J."/>
        </authorList>
    </citation>
    <scope>NUCLEOTIDE SEQUENCE [LARGE SCALE GENOMIC DNA]</scope>
    <source>
        <strain evidence="2">KCTC 52945</strain>
    </source>
</reference>
<gene>
    <name evidence="1" type="ORF">DK847_15825</name>
</gene>
<accession>A0A2W2AU42</accession>
<dbReference type="RefSeq" id="WP_111199486.1">
    <property type="nucleotide sequence ID" value="NZ_QKVK01000007.1"/>
</dbReference>
<sequence>MPVLERDPWRLQYFEHVPCPEHVVIPTDDPDCWLLSPAHRWIYDKLKVAETQALSAGPHGVMPASFPVFSKPVTNLKGMGIGSRVIRSAAEMEHGYAPGHMWMPLLEGEHVSTDCAVENGRVAWLRHATGLAWDGGMFRYWTIHAQAFPGLAAHLAGWVDAHMAGYTGMMNFETIGGTIIEAHLRFADQWCDLYGAGWVEALVRLYAEGRWTFDDSARRDGFSMPLFAHHGHGFAHPPAAVQTEIRTMPGVKSLQVTFHEGKPPQDHAMPPGGFRLAVINATSLDAARAARRRLAAAFDPRLVLSQD</sequence>
<name>A0A2W2AU42_9HYPH</name>
<organism evidence="1 2">
    <name type="scientific">Aestuariivirga litoralis</name>
    <dbReference type="NCBI Taxonomy" id="2650924"/>
    <lineage>
        <taxon>Bacteria</taxon>
        <taxon>Pseudomonadati</taxon>
        <taxon>Pseudomonadota</taxon>
        <taxon>Alphaproteobacteria</taxon>
        <taxon>Hyphomicrobiales</taxon>
        <taxon>Aestuariivirgaceae</taxon>
        <taxon>Aestuariivirga</taxon>
    </lineage>
</organism>
<evidence type="ECO:0000313" key="1">
    <source>
        <dbReference type="EMBL" id="PZF76100.1"/>
    </source>
</evidence>
<dbReference type="EMBL" id="QKVK01000007">
    <property type="protein sequence ID" value="PZF76100.1"/>
    <property type="molecule type" value="Genomic_DNA"/>
</dbReference>
<keyword evidence="2" id="KW-1185">Reference proteome</keyword>
<dbReference type="AlphaFoldDB" id="A0A2W2AU42"/>
<proteinExistence type="predicted"/>
<protein>
    <submittedName>
        <fullName evidence="1">Uncharacterized protein</fullName>
    </submittedName>
</protein>
<dbReference type="Proteomes" id="UP000248795">
    <property type="component" value="Unassembled WGS sequence"/>
</dbReference>
<comment type="caution">
    <text evidence="1">The sequence shown here is derived from an EMBL/GenBank/DDBJ whole genome shotgun (WGS) entry which is preliminary data.</text>
</comment>
<evidence type="ECO:0000313" key="2">
    <source>
        <dbReference type="Proteomes" id="UP000248795"/>
    </source>
</evidence>